<dbReference type="InterPro" id="IPR017054">
    <property type="entry name" value="PduS"/>
</dbReference>
<reference evidence="11 12" key="1">
    <citation type="journal article" date="2010" name="Stand. Genomic Sci.">
        <title>Permanent draft genome sequence of Dethiosulfovibrio peptidovorans type strain (SEBR 4207).</title>
        <authorList>
            <person name="Labutti K."/>
            <person name="Mayilraj S."/>
            <person name="Clum A."/>
            <person name="Lucas S."/>
            <person name="Glavina Del Rio T."/>
            <person name="Nolan M."/>
            <person name="Tice H."/>
            <person name="Cheng J.F."/>
            <person name="Pitluck S."/>
            <person name="Liolios K."/>
            <person name="Ivanova N."/>
            <person name="Mavromatis K."/>
            <person name="Mikhailova N."/>
            <person name="Pati A."/>
            <person name="Goodwin L."/>
            <person name="Chen A."/>
            <person name="Palaniappan K."/>
            <person name="Land M."/>
            <person name="Hauser L."/>
            <person name="Chang Y.J."/>
            <person name="Jeffries C.D."/>
            <person name="Rohde M."/>
            <person name="Spring S."/>
            <person name="Goker M."/>
            <person name="Woyke T."/>
            <person name="Bristow J."/>
            <person name="Eisen J.A."/>
            <person name="Markowitz V."/>
            <person name="Hugenholtz P."/>
            <person name="Kyrpides N.C."/>
            <person name="Klenk H.P."/>
            <person name="Lapidus A."/>
        </authorList>
    </citation>
    <scope>NUCLEOTIDE SEQUENCE [LARGE SCALE GENOMIC DNA]</scope>
    <source>
        <strain evidence="11 12">DSM 11002</strain>
    </source>
</reference>
<dbReference type="SUPFAM" id="SSF142019">
    <property type="entry name" value="Nqo1 FMN-binding domain-like"/>
    <property type="match status" value="1"/>
</dbReference>
<gene>
    <name evidence="11" type="ORF">Dpep_1752</name>
</gene>
<name>D2Z8H9_9BACT</name>
<dbReference type="InterPro" id="IPR011538">
    <property type="entry name" value="Nuo51_FMN-bd"/>
</dbReference>
<dbReference type="GO" id="GO:0051539">
    <property type="term" value="F:4 iron, 4 sulfur cluster binding"/>
    <property type="evidence" value="ECO:0007669"/>
    <property type="project" value="UniProtKB-KW"/>
</dbReference>
<dbReference type="AlphaFoldDB" id="D2Z8H9"/>
<evidence type="ECO:0000256" key="7">
    <source>
        <dbReference type="ARBA" id="ARBA00023014"/>
    </source>
</evidence>
<dbReference type="InterPro" id="IPR010208">
    <property type="entry name" value="Ion_transpt_RnfC/RsxC"/>
</dbReference>
<keyword evidence="5" id="KW-0249">Electron transport</keyword>
<evidence type="ECO:0000259" key="9">
    <source>
        <dbReference type="Pfam" id="PF10531"/>
    </source>
</evidence>
<comment type="caution">
    <text evidence="11">The sequence shown here is derived from an EMBL/GenBank/DDBJ whole genome shotgun (WGS) entry which is preliminary data.</text>
</comment>
<dbReference type="PANTHER" id="PTHR43034">
    <property type="entry name" value="ION-TRANSLOCATING OXIDOREDUCTASE COMPLEX SUBUNIT C"/>
    <property type="match status" value="1"/>
</dbReference>
<dbReference type="Pfam" id="PF13375">
    <property type="entry name" value="RnfC_N"/>
    <property type="match status" value="1"/>
</dbReference>
<dbReference type="InterPro" id="IPR019554">
    <property type="entry name" value="Soluble_ligand-bd"/>
</dbReference>
<dbReference type="PIRSF" id="PIRSF036408">
    <property type="entry name" value="PduS_prd"/>
    <property type="match status" value="1"/>
</dbReference>
<evidence type="ECO:0000256" key="3">
    <source>
        <dbReference type="ARBA" id="ARBA00022723"/>
    </source>
</evidence>
<evidence type="ECO:0000313" key="11">
    <source>
        <dbReference type="EMBL" id="EFC91776.1"/>
    </source>
</evidence>
<keyword evidence="1" id="KW-0813">Transport</keyword>
<dbReference type="Proteomes" id="UP000006427">
    <property type="component" value="Unassembled WGS sequence"/>
</dbReference>
<dbReference type="Gene3D" id="3.40.50.11540">
    <property type="entry name" value="NADH-ubiquinone oxidoreductase 51kDa subunit"/>
    <property type="match status" value="1"/>
</dbReference>
<keyword evidence="7" id="KW-0411">Iron-sulfur</keyword>
<dbReference type="GO" id="GO:0009055">
    <property type="term" value="F:electron transfer activity"/>
    <property type="evidence" value="ECO:0007669"/>
    <property type="project" value="InterPro"/>
</dbReference>
<feature type="domain" description="RnfC Barrel sandwich hybrid" evidence="10">
    <location>
        <begin position="376"/>
        <end position="435"/>
    </location>
</feature>
<dbReference type="eggNOG" id="COG4656">
    <property type="taxonomic scope" value="Bacteria"/>
</dbReference>
<dbReference type="EMBL" id="ABTR02000001">
    <property type="protein sequence ID" value="EFC91776.1"/>
    <property type="molecule type" value="Genomic_DNA"/>
</dbReference>
<dbReference type="OrthoDB" id="9767754at2"/>
<evidence type="ECO:0000259" key="10">
    <source>
        <dbReference type="Pfam" id="PF13375"/>
    </source>
</evidence>
<dbReference type="RefSeq" id="WP_005661382.1">
    <property type="nucleotide sequence ID" value="NZ_ABTR02000001.1"/>
</dbReference>
<dbReference type="PANTHER" id="PTHR43034:SF2">
    <property type="entry name" value="ION-TRANSLOCATING OXIDOREDUCTASE COMPLEX SUBUNIT C"/>
    <property type="match status" value="1"/>
</dbReference>
<protein>
    <submittedName>
        <fullName evidence="11">Respiratory-chain NADH dehydrogenase domain 51 kDa subunit</fullName>
    </submittedName>
</protein>
<keyword evidence="4" id="KW-0677">Repeat</keyword>
<keyword evidence="12" id="KW-1185">Reference proteome</keyword>
<dbReference type="Pfam" id="PF10531">
    <property type="entry name" value="SLBB"/>
    <property type="match status" value="1"/>
</dbReference>
<evidence type="ECO:0000256" key="5">
    <source>
        <dbReference type="ARBA" id="ARBA00022982"/>
    </source>
</evidence>
<evidence type="ECO:0000256" key="4">
    <source>
        <dbReference type="ARBA" id="ARBA00022737"/>
    </source>
</evidence>
<evidence type="ECO:0000256" key="1">
    <source>
        <dbReference type="ARBA" id="ARBA00022448"/>
    </source>
</evidence>
<dbReference type="GO" id="GO:0046872">
    <property type="term" value="F:metal ion binding"/>
    <property type="evidence" value="ECO:0007669"/>
    <property type="project" value="UniProtKB-KW"/>
</dbReference>
<dbReference type="InterPro" id="IPR026902">
    <property type="entry name" value="RnfC_N"/>
</dbReference>
<keyword evidence="3" id="KW-0479">Metal-binding</keyword>
<feature type="domain" description="Soluble ligand binding" evidence="9">
    <location>
        <begin position="160"/>
        <end position="205"/>
    </location>
</feature>
<dbReference type="SUPFAM" id="SSF142984">
    <property type="entry name" value="Nqo1 middle domain-like"/>
    <property type="match status" value="1"/>
</dbReference>
<dbReference type="PaxDb" id="469381-Dpep_1752"/>
<evidence type="ECO:0000256" key="6">
    <source>
        <dbReference type="ARBA" id="ARBA00023004"/>
    </source>
</evidence>
<dbReference type="Pfam" id="PF01512">
    <property type="entry name" value="Complex1_51K"/>
    <property type="match status" value="1"/>
</dbReference>
<evidence type="ECO:0000256" key="2">
    <source>
        <dbReference type="ARBA" id="ARBA00022485"/>
    </source>
</evidence>
<sequence length="442" mass="47583">MTAPNLLDKILAAGVVGAGGAGFPTHVKLSADGVHTYLINGAECEPLLRNNMALFDEKTPFLVETAHKIGSILGAERVTFCVKRKHVFQIDKLRLAGADVFEMDDYYPAGDEIIMIQEATGLTVPEGGLPLQVGVVVNNVETLYNLGRAVEDSPVTRTWVTVGGAVANPGVWSVPIGTIASELVALAGGETISNPVYVDGGPMTGTYRKSAKFPLGKRSNGILVVPSDSALVRYETMPVETMVRQARYACCQCTQCTMVCSRNLIGYELEPHKVMRAMAYPEQRTPEILKMAMLCSDCNLCSGLHGCPMQLSPRRINQLLKASFREKKVNFSFDKALDGPDENRPYRLLPSKRLVRRIGLARWDVDCPFMGEYAPLRVDIAMGQHIGAPCIPIVQVGQAVSEGQTIGVVPEGGALGAPVHSSVNGSVESVSDSSVVIKARRG</sequence>
<dbReference type="STRING" id="469381.Dpep_1752"/>
<dbReference type="InterPro" id="IPR037225">
    <property type="entry name" value="Nuo51_FMN-bd_sf"/>
</dbReference>
<evidence type="ECO:0000313" key="12">
    <source>
        <dbReference type="Proteomes" id="UP000006427"/>
    </source>
</evidence>
<accession>D2Z8H9</accession>
<keyword evidence="2" id="KW-0004">4Fe-4S</keyword>
<keyword evidence="6" id="KW-0408">Iron</keyword>
<dbReference type="GO" id="GO:0016020">
    <property type="term" value="C:membrane"/>
    <property type="evidence" value="ECO:0007669"/>
    <property type="project" value="InterPro"/>
</dbReference>
<evidence type="ECO:0000259" key="8">
    <source>
        <dbReference type="Pfam" id="PF01512"/>
    </source>
</evidence>
<organism evidence="11 12">
    <name type="scientific">Dethiosulfovibrio peptidovorans DSM 11002</name>
    <dbReference type="NCBI Taxonomy" id="469381"/>
    <lineage>
        <taxon>Bacteria</taxon>
        <taxon>Thermotogati</taxon>
        <taxon>Synergistota</taxon>
        <taxon>Synergistia</taxon>
        <taxon>Synergistales</taxon>
        <taxon>Dethiosulfovibrionaceae</taxon>
        <taxon>Dethiosulfovibrio</taxon>
    </lineage>
</organism>
<proteinExistence type="predicted"/>
<feature type="domain" description="NADH-ubiquinone oxidoreductase 51kDa subunit FMN-binding" evidence="8">
    <location>
        <begin position="12"/>
        <end position="146"/>
    </location>
</feature>
<dbReference type="Pfam" id="PF13534">
    <property type="entry name" value="Fer4_17"/>
    <property type="match status" value="1"/>
</dbReference>